<evidence type="ECO:0000313" key="2">
    <source>
        <dbReference type="Proteomes" id="UP000008550"/>
    </source>
</evidence>
<protein>
    <submittedName>
        <fullName evidence="1">Uncharacterized protein</fullName>
    </submittedName>
</protein>
<dbReference type="Proteomes" id="UP000008550">
    <property type="component" value="Chromosome"/>
</dbReference>
<proteinExistence type="predicted"/>
<dbReference type="KEGG" id="hmo:HM1_1495"/>
<evidence type="ECO:0000313" key="1">
    <source>
        <dbReference type="EMBL" id="ABZ84068.1"/>
    </source>
</evidence>
<dbReference type="EMBL" id="CP000930">
    <property type="protein sequence ID" value="ABZ84068.1"/>
    <property type="molecule type" value="Genomic_DNA"/>
</dbReference>
<reference evidence="1 2" key="1">
    <citation type="journal article" date="2008" name="J. Bacteriol.">
        <title>The genome of Heliobacterium modesticaldum, a phototrophic representative of the Firmicutes containing the simplest photosynthetic apparatus.</title>
        <authorList>
            <person name="Sattley W.M."/>
            <person name="Madigan M.T."/>
            <person name="Swingley W.D."/>
            <person name="Cheung P.C."/>
            <person name="Clocksin K.M."/>
            <person name="Conrad A.L."/>
            <person name="Dejesa L.C."/>
            <person name="Honchak B.M."/>
            <person name="Jung D.O."/>
            <person name="Karbach L.E."/>
            <person name="Kurdoglu A."/>
            <person name="Lahiri S."/>
            <person name="Mastrian S.D."/>
            <person name="Page L.E."/>
            <person name="Taylor H.L."/>
            <person name="Wang Z.T."/>
            <person name="Raymond J."/>
            <person name="Chen M."/>
            <person name="Blankenship R.E."/>
            <person name="Touchman J.W."/>
        </authorList>
    </citation>
    <scope>NUCLEOTIDE SEQUENCE [LARGE SCALE GENOMIC DNA]</scope>
    <source>
        <strain evidence="2">ATCC 51547 / Ice1</strain>
    </source>
</reference>
<keyword evidence="2" id="KW-1185">Reference proteome</keyword>
<sequence>MCIWNACFELAGVFYASDILVKGQADRVVHRFLRRRLPESFAFPRDK</sequence>
<gene>
    <name evidence="1" type="ORF">HM1_1495</name>
</gene>
<accession>B0TCP2</accession>
<dbReference type="AlphaFoldDB" id="B0TCP2"/>
<dbReference type="HOGENOM" id="CLU_3168829_0_0_9"/>
<name>B0TCP2_HELMI</name>
<organism evidence="1 2">
    <name type="scientific">Heliobacterium modesticaldum (strain ATCC 51547 / Ice1)</name>
    <dbReference type="NCBI Taxonomy" id="498761"/>
    <lineage>
        <taxon>Bacteria</taxon>
        <taxon>Bacillati</taxon>
        <taxon>Bacillota</taxon>
        <taxon>Clostridia</taxon>
        <taxon>Eubacteriales</taxon>
        <taxon>Heliobacteriaceae</taxon>
        <taxon>Heliomicrobium</taxon>
    </lineage>
</organism>